<keyword evidence="2" id="KW-1185">Reference proteome</keyword>
<proteinExistence type="predicted"/>
<gene>
    <name evidence="1" type="ORF">NCTC11466_02209</name>
</gene>
<dbReference type="OrthoDB" id="9809203at2"/>
<dbReference type="RefSeq" id="WP_126356226.1">
    <property type="nucleotide sequence ID" value="NZ_LR134201.1"/>
</dbReference>
<dbReference type="InterPro" id="IPR023401">
    <property type="entry name" value="ODC_N"/>
</dbReference>
<sequence>MHILNRQQVAELGGNDPIKALQDVEDTVRLLRSGDAIMPAETHVDLDTPLGKVYALPARVGGRFNATGVKWTAHRPRAADGYPQAMATTLLNRADNGLPVGLLESGGLTATRTAAVSALALKLASPCRPSRVLLLGAGIQARAHLEMLAAHFPDLEMVYFWNKTPEPLAGMLSHSGELPWPVTQFETLNDALRQHWDALITCTSASEPFLRPGIWRAGTIVLQIGYHEVAFDTIAAADKVVVDLWGDFKLTSAKSLFQMYRAGLFDEKNVAADLAALLVDGWRPAETDRVYFSSFGLNVFDIALAARVLQNAVEQGQGSNLPFGWESGNAD</sequence>
<evidence type="ECO:0000313" key="1">
    <source>
        <dbReference type="EMBL" id="VEB97532.1"/>
    </source>
</evidence>
<reference evidence="1 2" key="1">
    <citation type="submission" date="2018-12" db="EMBL/GenBank/DDBJ databases">
        <authorList>
            <consortium name="Pathogen Informatics"/>
        </authorList>
    </citation>
    <scope>NUCLEOTIDE SEQUENCE [LARGE SCALE GENOMIC DNA]</scope>
    <source>
        <strain evidence="1 2">NCTC11466</strain>
    </source>
</reference>
<dbReference type="InterPro" id="IPR036291">
    <property type="entry name" value="NAD(P)-bd_dom_sf"/>
</dbReference>
<dbReference type="PANTHER" id="PTHR13812">
    <property type="entry name" value="KETIMINE REDUCTASE MU-CRYSTALLIN"/>
    <property type="match status" value="1"/>
</dbReference>
<dbReference type="Gene3D" id="3.40.50.720">
    <property type="entry name" value="NAD(P)-binding Rossmann-like Domain"/>
    <property type="match status" value="1"/>
</dbReference>
<dbReference type="InterPro" id="IPR003462">
    <property type="entry name" value="ODC_Mu_crystall"/>
</dbReference>
<dbReference type="Gene3D" id="3.30.1780.10">
    <property type="entry name" value="ornithine cyclodeaminase, domain 1"/>
    <property type="match status" value="1"/>
</dbReference>
<dbReference type="AlphaFoldDB" id="A0A3S4MFE8"/>
<dbReference type="Proteomes" id="UP000274122">
    <property type="component" value="Chromosome"/>
</dbReference>
<dbReference type="PANTHER" id="PTHR13812:SF19">
    <property type="entry name" value="KETIMINE REDUCTASE MU-CRYSTALLIN"/>
    <property type="match status" value="1"/>
</dbReference>
<dbReference type="KEGG" id="clap:NCTC11466_02209"/>
<evidence type="ECO:0000313" key="2">
    <source>
        <dbReference type="Proteomes" id="UP000274122"/>
    </source>
</evidence>
<organism evidence="1 2">
    <name type="scientific">Cedecea lapagei</name>
    <dbReference type="NCBI Taxonomy" id="158823"/>
    <lineage>
        <taxon>Bacteria</taxon>
        <taxon>Pseudomonadati</taxon>
        <taxon>Pseudomonadota</taxon>
        <taxon>Gammaproteobacteria</taxon>
        <taxon>Enterobacterales</taxon>
        <taxon>Enterobacteriaceae</taxon>
        <taxon>Cedecea</taxon>
    </lineage>
</organism>
<name>A0A3S4MFE8_9ENTR</name>
<dbReference type="GO" id="GO:0005737">
    <property type="term" value="C:cytoplasm"/>
    <property type="evidence" value="ECO:0007669"/>
    <property type="project" value="TreeGrafter"/>
</dbReference>
<dbReference type="SUPFAM" id="SSF51735">
    <property type="entry name" value="NAD(P)-binding Rossmann-fold domains"/>
    <property type="match status" value="1"/>
</dbReference>
<protein>
    <submittedName>
        <fullName evidence="1">Alanine dehydrogenase</fullName>
    </submittedName>
</protein>
<accession>A0A3S4MFE8</accession>
<dbReference type="EMBL" id="LR134201">
    <property type="protein sequence ID" value="VEB97532.1"/>
    <property type="molecule type" value="Genomic_DNA"/>
</dbReference>
<dbReference type="Pfam" id="PF02423">
    <property type="entry name" value="OCD_Mu_crystall"/>
    <property type="match status" value="1"/>
</dbReference>
<dbReference type="PIRSF" id="PIRSF001439">
    <property type="entry name" value="CryM"/>
    <property type="match status" value="1"/>
</dbReference>